<evidence type="ECO:0000256" key="1">
    <source>
        <dbReference type="SAM" id="MobiDB-lite"/>
    </source>
</evidence>
<evidence type="ECO:0000313" key="2">
    <source>
        <dbReference type="EMBL" id="EAY97703.1"/>
    </source>
</evidence>
<dbReference type="EMBL" id="CM000130">
    <property type="protein sequence ID" value="EAY97703.1"/>
    <property type="molecule type" value="Genomic_DNA"/>
</dbReference>
<accession>A2Y3P3</accession>
<dbReference type="AlphaFoldDB" id="A2Y3P3"/>
<feature type="compositionally biased region" description="Basic and acidic residues" evidence="1">
    <location>
        <begin position="46"/>
        <end position="60"/>
    </location>
</feature>
<dbReference type="HOGENOM" id="CLU_2007732_0_0_1"/>
<proteinExistence type="predicted"/>
<keyword evidence="3" id="KW-1185">Reference proteome</keyword>
<evidence type="ECO:0000313" key="3">
    <source>
        <dbReference type="Proteomes" id="UP000007015"/>
    </source>
</evidence>
<feature type="compositionally biased region" description="Acidic residues" evidence="1">
    <location>
        <begin position="17"/>
        <end position="30"/>
    </location>
</feature>
<sequence>MASIPTHAISRERIGAAEEDEEDDGPDGEEAVLVRGRLHQPQGVAHHGDGSSVRHPDGHFDSFTAGPPAVGAEDEEHKQPDDAQEHENLDADQSQLWAVEPVNHIDECHIYVNMLSRPRCWCTG</sequence>
<feature type="region of interest" description="Disordered" evidence="1">
    <location>
        <begin position="1"/>
        <end position="94"/>
    </location>
</feature>
<dbReference type="Proteomes" id="UP000007015">
    <property type="component" value="Chromosome 5"/>
</dbReference>
<gene>
    <name evidence="2" type="ORF">OsI_19624</name>
</gene>
<name>A2Y3P3_ORYSI</name>
<dbReference type="Gramene" id="BGIOSGA018212-TA">
    <property type="protein sequence ID" value="BGIOSGA018212-PA"/>
    <property type="gene ID" value="BGIOSGA018212"/>
</dbReference>
<organism evidence="2 3">
    <name type="scientific">Oryza sativa subsp. indica</name>
    <name type="common">Rice</name>
    <dbReference type="NCBI Taxonomy" id="39946"/>
    <lineage>
        <taxon>Eukaryota</taxon>
        <taxon>Viridiplantae</taxon>
        <taxon>Streptophyta</taxon>
        <taxon>Embryophyta</taxon>
        <taxon>Tracheophyta</taxon>
        <taxon>Spermatophyta</taxon>
        <taxon>Magnoliopsida</taxon>
        <taxon>Liliopsida</taxon>
        <taxon>Poales</taxon>
        <taxon>Poaceae</taxon>
        <taxon>BOP clade</taxon>
        <taxon>Oryzoideae</taxon>
        <taxon>Oryzeae</taxon>
        <taxon>Oryzinae</taxon>
        <taxon>Oryza</taxon>
        <taxon>Oryza sativa</taxon>
    </lineage>
</organism>
<reference evidence="2 3" key="1">
    <citation type="journal article" date="2005" name="PLoS Biol.">
        <title>The genomes of Oryza sativa: a history of duplications.</title>
        <authorList>
            <person name="Yu J."/>
            <person name="Wang J."/>
            <person name="Lin W."/>
            <person name="Li S."/>
            <person name="Li H."/>
            <person name="Zhou J."/>
            <person name="Ni P."/>
            <person name="Dong W."/>
            <person name="Hu S."/>
            <person name="Zeng C."/>
            <person name="Zhang J."/>
            <person name="Zhang Y."/>
            <person name="Li R."/>
            <person name="Xu Z."/>
            <person name="Li S."/>
            <person name="Li X."/>
            <person name="Zheng H."/>
            <person name="Cong L."/>
            <person name="Lin L."/>
            <person name="Yin J."/>
            <person name="Geng J."/>
            <person name="Li G."/>
            <person name="Shi J."/>
            <person name="Liu J."/>
            <person name="Lv H."/>
            <person name="Li J."/>
            <person name="Wang J."/>
            <person name="Deng Y."/>
            <person name="Ran L."/>
            <person name="Shi X."/>
            <person name="Wang X."/>
            <person name="Wu Q."/>
            <person name="Li C."/>
            <person name="Ren X."/>
            <person name="Wang J."/>
            <person name="Wang X."/>
            <person name="Li D."/>
            <person name="Liu D."/>
            <person name="Zhang X."/>
            <person name="Ji Z."/>
            <person name="Zhao W."/>
            <person name="Sun Y."/>
            <person name="Zhang Z."/>
            <person name="Bao J."/>
            <person name="Han Y."/>
            <person name="Dong L."/>
            <person name="Ji J."/>
            <person name="Chen P."/>
            <person name="Wu S."/>
            <person name="Liu J."/>
            <person name="Xiao Y."/>
            <person name="Bu D."/>
            <person name="Tan J."/>
            <person name="Yang L."/>
            <person name="Ye C."/>
            <person name="Zhang J."/>
            <person name="Xu J."/>
            <person name="Zhou Y."/>
            <person name="Yu Y."/>
            <person name="Zhang B."/>
            <person name="Zhuang S."/>
            <person name="Wei H."/>
            <person name="Liu B."/>
            <person name="Lei M."/>
            <person name="Yu H."/>
            <person name="Li Y."/>
            <person name="Xu H."/>
            <person name="Wei S."/>
            <person name="He X."/>
            <person name="Fang L."/>
            <person name="Zhang Z."/>
            <person name="Zhang Y."/>
            <person name="Huang X."/>
            <person name="Su Z."/>
            <person name="Tong W."/>
            <person name="Li J."/>
            <person name="Tong Z."/>
            <person name="Li S."/>
            <person name="Ye J."/>
            <person name="Wang L."/>
            <person name="Fang L."/>
            <person name="Lei T."/>
            <person name="Chen C."/>
            <person name="Chen H."/>
            <person name="Xu Z."/>
            <person name="Li H."/>
            <person name="Huang H."/>
            <person name="Zhang F."/>
            <person name="Xu H."/>
            <person name="Li N."/>
            <person name="Zhao C."/>
            <person name="Li S."/>
            <person name="Dong L."/>
            <person name="Huang Y."/>
            <person name="Li L."/>
            <person name="Xi Y."/>
            <person name="Qi Q."/>
            <person name="Li W."/>
            <person name="Zhang B."/>
            <person name="Hu W."/>
            <person name="Zhang Y."/>
            <person name="Tian X."/>
            <person name="Jiao Y."/>
            <person name="Liang X."/>
            <person name="Jin J."/>
            <person name="Gao L."/>
            <person name="Zheng W."/>
            <person name="Hao B."/>
            <person name="Liu S."/>
            <person name="Wang W."/>
            <person name="Yuan L."/>
            <person name="Cao M."/>
            <person name="McDermott J."/>
            <person name="Samudrala R."/>
            <person name="Wang J."/>
            <person name="Wong G.K."/>
            <person name="Yang H."/>
        </authorList>
    </citation>
    <scope>NUCLEOTIDE SEQUENCE [LARGE SCALE GENOMIC DNA]</scope>
    <source>
        <strain evidence="3">cv. 93-11</strain>
    </source>
</reference>
<protein>
    <submittedName>
        <fullName evidence="2">Uncharacterized protein</fullName>
    </submittedName>
</protein>
<feature type="compositionally biased region" description="Basic and acidic residues" evidence="1">
    <location>
        <begin position="75"/>
        <end position="89"/>
    </location>
</feature>